<dbReference type="InterPro" id="IPR011014">
    <property type="entry name" value="MscS_channel_TM-2"/>
</dbReference>
<evidence type="ECO:0000256" key="4">
    <source>
        <dbReference type="ARBA" id="ARBA00022692"/>
    </source>
</evidence>
<evidence type="ECO:0000259" key="10">
    <source>
        <dbReference type="Pfam" id="PF21088"/>
    </source>
</evidence>
<dbReference type="Gene3D" id="3.30.70.100">
    <property type="match status" value="1"/>
</dbReference>
<evidence type="ECO:0000313" key="11">
    <source>
        <dbReference type="EMBL" id="PPE69882.1"/>
    </source>
</evidence>
<dbReference type="Pfam" id="PF21082">
    <property type="entry name" value="MS_channel_3rd"/>
    <property type="match status" value="1"/>
</dbReference>
<evidence type="ECO:0000256" key="7">
    <source>
        <dbReference type="SAM" id="Phobius"/>
    </source>
</evidence>
<dbReference type="InterPro" id="IPR049278">
    <property type="entry name" value="MS_channel_C"/>
</dbReference>
<evidence type="ECO:0000256" key="2">
    <source>
        <dbReference type="ARBA" id="ARBA00008017"/>
    </source>
</evidence>
<dbReference type="Proteomes" id="UP000239406">
    <property type="component" value="Unassembled WGS sequence"/>
</dbReference>
<accession>A0A2S5T4J8</accession>
<sequence>MRTVRFARRMRHKRANAMPVPVCQRRAGPGGGARLRRFFRLPLTAKMSWDSLQNALHDIDVRLFSFGGTDFTLTSLLKLTLALVLLFMLASRLRLWMINRVLLRLHMDLGTRQAFGSIVRYLVLIVGLLVILQNAGIDLTTFNVVAGALGVGVGFGLQNVFSNFISGLIVMFERPIKVGDRIEVGGVEGVVQEIGARRTTVVTNDNIAILLPNQRFITDNVVNLVHLERPVRLRVPVSVPSGTDIGLVRRLLEEAARSNPRVLGEPAPAVLLLSIGGAAMSFELAAWYDPSGCSRQQLHSELNYAIVERLRAHGIAGA</sequence>
<feature type="domain" description="Mechanosensitive ion channel transmembrane helices 2/3" evidence="10">
    <location>
        <begin position="118"/>
        <end position="158"/>
    </location>
</feature>
<feature type="transmembrane region" description="Helical" evidence="7">
    <location>
        <begin position="144"/>
        <end position="172"/>
    </location>
</feature>
<dbReference type="Gene3D" id="1.10.287.1260">
    <property type="match status" value="1"/>
</dbReference>
<dbReference type="InterPro" id="IPR052702">
    <property type="entry name" value="MscS-like_channel"/>
</dbReference>
<comment type="caution">
    <text evidence="11">The sequence shown here is derived from an EMBL/GenBank/DDBJ whole genome shotgun (WGS) entry which is preliminary data.</text>
</comment>
<evidence type="ECO:0000259" key="9">
    <source>
        <dbReference type="Pfam" id="PF21082"/>
    </source>
</evidence>
<dbReference type="SUPFAM" id="SSF82861">
    <property type="entry name" value="Mechanosensitive channel protein MscS (YggB), transmembrane region"/>
    <property type="match status" value="1"/>
</dbReference>
<feature type="domain" description="Mechanosensitive ion channel MscS C-terminal" evidence="9">
    <location>
        <begin position="234"/>
        <end position="315"/>
    </location>
</feature>
<dbReference type="GO" id="GO:0008381">
    <property type="term" value="F:mechanosensitive monoatomic ion channel activity"/>
    <property type="evidence" value="ECO:0007669"/>
    <property type="project" value="UniProtKB-ARBA"/>
</dbReference>
<keyword evidence="3" id="KW-1003">Cell membrane</keyword>
<dbReference type="OrthoDB" id="9809206at2"/>
<evidence type="ECO:0000256" key="1">
    <source>
        <dbReference type="ARBA" id="ARBA00004651"/>
    </source>
</evidence>
<keyword evidence="12" id="KW-1185">Reference proteome</keyword>
<comment type="similarity">
    <text evidence="2">Belongs to the MscS (TC 1.A.23) family.</text>
</comment>
<feature type="domain" description="Mechanosensitive ion channel MscS" evidence="8">
    <location>
        <begin position="159"/>
        <end position="225"/>
    </location>
</feature>
<dbReference type="Pfam" id="PF00924">
    <property type="entry name" value="MS_channel_2nd"/>
    <property type="match status" value="1"/>
</dbReference>
<evidence type="ECO:0000256" key="5">
    <source>
        <dbReference type="ARBA" id="ARBA00022989"/>
    </source>
</evidence>
<dbReference type="PANTHER" id="PTHR30347">
    <property type="entry name" value="POTASSIUM CHANNEL RELATED"/>
    <property type="match status" value="1"/>
</dbReference>
<dbReference type="PANTHER" id="PTHR30347:SF1">
    <property type="entry name" value="MECHANOSENSITIVE CHANNEL MSCK"/>
    <property type="match status" value="1"/>
</dbReference>
<keyword evidence="5 7" id="KW-1133">Transmembrane helix</keyword>
<dbReference type="Pfam" id="PF21088">
    <property type="entry name" value="MS_channel_1st"/>
    <property type="match status" value="1"/>
</dbReference>
<dbReference type="EMBL" id="PSNY01000009">
    <property type="protein sequence ID" value="PPE69882.1"/>
    <property type="molecule type" value="Genomic_DNA"/>
</dbReference>
<name>A0A2S5T4J8_9BURK</name>
<dbReference type="InterPro" id="IPR006685">
    <property type="entry name" value="MscS_channel_2nd"/>
</dbReference>
<dbReference type="InterPro" id="IPR010920">
    <property type="entry name" value="LSM_dom_sf"/>
</dbReference>
<comment type="subcellular location">
    <subcellularLocation>
        <location evidence="1">Cell membrane</location>
        <topology evidence="1">Multi-pass membrane protein</topology>
    </subcellularLocation>
</comment>
<evidence type="ECO:0000313" key="12">
    <source>
        <dbReference type="Proteomes" id="UP000239406"/>
    </source>
</evidence>
<gene>
    <name evidence="11" type="ORF">C1702_09935</name>
</gene>
<evidence type="ECO:0000256" key="6">
    <source>
        <dbReference type="ARBA" id="ARBA00023136"/>
    </source>
</evidence>
<dbReference type="InterPro" id="IPR011066">
    <property type="entry name" value="MscS_channel_C_sf"/>
</dbReference>
<reference evidence="11 12" key="1">
    <citation type="submission" date="2018-02" db="EMBL/GenBank/DDBJ databases">
        <title>Reclassifiation of [Polyangium] brachysporum DSM 7029 as Guopingzhaonella breviflexa gen. nov., sp. nov., a member of the family Comamonadaceae.</title>
        <authorList>
            <person name="Tang B."/>
        </authorList>
    </citation>
    <scope>NUCLEOTIDE SEQUENCE [LARGE SCALE GENOMIC DNA]</scope>
    <source>
        <strain evidence="11 12">DSM 15344</strain>
    </source>
</reference>
<keyword evidence="6 7" id="KW-0472">Membrane</keyword>
<proteinExistence type="inferred from homology"/>
<dbReference type="SUPFAM" id="SSF82689">
    <property type="entry name" value="Mechanosensitive channel protein MscS (YggB), C-terminal domain"/>
    <property type="match status" value="1"/>
</dbReference>
<evidence type="ECO:0000259" key="8">
    <source>
        <dbReference type="Pfam" id="PF00924"/>
    </source>
</evidence>
<evidence type="ECO:0000256" key="3">
    <source>
        <dbReference type="ARBA" id="ARBA00022475"/>
    </source>
</evidence>
<organism evidence="11 12">
    <name type="scientific">Caldimonas thermodepolymerans</name>
    <dbReference type="NCBI Taxonomy" id="215580"/>
    <lineage>
        <taxon>Bacteria</taxon>
        <taxon>Pseudomonadati</taxon>
        <taxon>Pseudomonadota</taxon>
        <taxon>Betaproteobacteria</taxon>
        <taxon>Burkholderiales</taxon>
        <taxon>Sphaerotilaceae</taxon>
        <taxon>Caldimonas</taxon>
    </lineage>
</organism>
<protein>
    <submittedName>
        <fullName evidence="11">Mechanosensitive ion channel protein MscS</fullName>
    </submittedName>
</protein>
<dbReference type="AlphaFoldDB" id="A0A2S5T4J8"/>
<feature type="transmembrane region" description="Helical" evidence="7">
    <location>
        <begin position="71"/>
        <end position="93"/>
    </location>
</feature>
<dbReference type="SUPFAM" id="SSF50182">
    <property type="entry name" value="Sm-like ribonucleoproteins"/>
    <property type="match status" value="1"/>
</dbReference>
<dbReference type="InterPro" id="IPR023408">
    <property type="entry name" value="MscS_beta-dom_sf"/>
</dbReference>
<feature type="transmembrane region" description="Helical" evidence="7">
    <location>
        <begin position="114"/>
        <end position="132"/>
    </location>
</feature>
<dbReference type="Gene3D" id="2.30.30.60">
    <property type="match status" value="1"/>
</dbReference>
<dbReference type="InterPro" id="IPR049142">
    <property type="entry name" value="MS_channel_1st"/>
</dbReference>
<keyword evidence="4 7" id="KW-0812">Transmembrane</keyword>
<dbReference type="GO" id="GO:0005886">
    <property type="term" value="C:plasma membrane"/>
    <property type="evidence" value="ECO:0007669"/>
    <property type="project" value="UniProtKB-SubCell"/>
</dbReference>